<keyword evidence="2" id="KW-0812">Transmembrane</keyword>
<feature type="chain" id="PRO_5017248045" evidence="6">
    <location>
        <begin position="17"/>
        <end position="814"/>
    </location>
</feature>
<evidence type="ECO:0000256" key="6">
    <source>
        <dbReference type="SAM" id="SignalP"/>
    </source>
</evidence>
<sequence length="814" mass="88167">MKRLSSLLLLVCFAFAAPIQEVEVRGADPVLQALARIALPFGVGDEPGDLAQAKAAVLATGYFKDVKVSLEGQKLIVEVTPNPPIVKVSTNSKAFPPDAVLRYLETEQAIGVGSTFNAKKATEAADALAQIYRNQGFPFVPTITPEAKDTPQGVELNFNVNESPEVKSVQVANPTYVPKDKVEGLLQNIPENGKFSFERFRSAVQQVGEIYANAGFRGSGVDLAKTALEDGVLKVAFKELKIAEINAPDLNISSLGLKVGDPFNVDQILDGVNALSKQIGRVVNFTPEPVGEDGVRLTFQAGAQRYGTINKVVIEGNTAIPSEQILSVLRLKPGDEYNPTLAQEDFARILRLYRDAGYDLVQQPSPSFDNGTYTQRITELHIAGYRIDPPLTRTQPEVVLRELPKPGTLLSVPALRQGISNLLRTGLFSEPPTVTFQGTDQPGQITVVLSLKEARTGTFQPAIGWSSTTGWEGSFGVNDINLWGLAHQYNITIGANPNPTGQLFTFSASYTIPWLYTDFADLKEVKTSLTFGVYSSLNPNITLYDANNNNTGWQYTERRTGFRISASRPWSASLPKLLIGAGFGYEYVTDFLQSRTDVQIGQPFQDAAQALLPNSYGSLSLNLSATYSDVDRPDFPTQGFSVGVSTGYGLTFPSGSAPTQYVPVVITGKTYFRLDQAARQAIAVRLSLGTILGTAQDSQKFSLGGNSSDITTLRGYDPRFLDKGTSLVSGTVEYGYDFGLNPQGGTNLYGFVFTDFGRIWPATTQPDAFYLGAGVGVQLNLDLLGAVLPPLRIDYGFSQRNPTGKLSLRLGVSY</sequence>
<dbReference type="Proteomes" id="UP000266178">
    <property type="component" value="Unassembled WGS sequence"/>
</dbReference>
<dbReference type="AlphaFoldDB" id="A0A399F8J3"/>
<dbReference type="EMBL" id="QWLB01000011">
    <property type="protein sequence ID" value="RIH92987.1"/>
    <property type="molecule type" value="Genomic_DNA"/>
</dbReference>
<dbReference type="RefSeq" id="WP_119356615.1">
    <property type="nucleotide sequence ID" value="NZ_BJXM01000003.1"/>
</dbReference>
<dbReference type="Gene3D" id="3.10.20.310">
    <property type="entry name" value="membrane protein fhac"/>
    <property type="match status" value="5"/>
</dbReference>
<keyword evidence="3 6" id="KW-0732">Signal</keyword>
<dbReference type="Gene3D" id="2.40.160.50">
    <property type="entry name" value="membrane protein fhac: a member of the omp85/tpsb transporter family"/>
    <property type="match status" value="1"/>
</dbReference>
<evidence type="ECO:0000256" key="3">
    <source>
        <dbReference type="ARBA" id="ARBA00022729"/>
    </source>
</evidence>
<organism evidence="8 9">
    <name type="scientific">Meiothermus granaticius NBRC 107808</name>
    <dbReference type="NCBI Taxonomy" id="1227551"/>
    <lineage>
        <taxon>Bacteria</taxon>
        <taxon>Thermotogati</taxon>
        <taxon>Deinococcota</taxon>
        <taxon>Deinococci</taxon>
        <taxon>Thermales</taxon>
        <taxon>Thermaceae</taxon>
        <taxon>Meiothermus</taxon>
    </lineage>
</organism>
<dbReference type="InterPro" id="IPR010827">
    <property type="entry name" value="BamA/TamA_POTRA"/>
</dbReference>
<reference evidence="8 9" key="1">
    <citation type="submission" date="2018-08" db="EMBL/GenBank/DDBJ databases">
        <title>Meiothermus granaticius genome AF-68 sequencing project.</title>
        <authorList>
            <person name="Da Costa M.S."/>
            <person name="Albuquerque L."/>
            <person name="Raposo P."/>
            <person name="Froufe H.J.C."/>
            <person name="Barroso C.S."/>
            <person name="Egas C."/>
        </authorList>
    </citation>
    <scope>NUCLEOTIDE SEQUENCE [LARGE SCALE GENOMIC DNA]</scope>
    <source>
        <strain evidence="8 9">AF-68</strain>
    </source>
</reference>
<dbReference type="InterPro" id="IPR039910">
    <property type="entry name" value="D15-like"/>
</dbReference>
<evidence type="ECO:0000256" key="1">
    <source>
        <dbReference type="ARBA" id="ARBA00004370"/>
    </source>
</evidence>
<evidence type="ECO:0000259" key="7">
    <source>
        <dbReference type="PROSITE" id="PS51779"/>
    </source>
</evidence>
<keyword evidence="5" id="KW-0998">Cell outer membrane</keyword>
<dbReference type="InterPro" id="IPR034746">
    <property type="entry name" value="POTRA"/>
</dbReference>
<accession>A0A399F8J3</accession>
<name>A0A399F8J3_9DEIN</name>
<evidence type="ECO:0000256" key="5">
    <source>
        <dbReference type="ARBA" id="ARBA00023237"/>
    </source>
</evidence>
<evidence type="ECO:0000256" key="4">
    <source>
        <dbReference type="ARBA" id="ARBA00023136"/>
    </source>
</evidence>
<dbReference type="Pfam" id="PF01103">
    <property type="entry name" value="Omp85"/>
    <property type="match status" value="1"/>
</dbReference>
<keyword evidence="4" id="KW-0472">Membrane</keyword>
<dbReference type="OrthoDB" id="28694at2"/>
<evidence type="ECO:0000313" key="8">
    <source>
        <dbReference type="EMBL" id="RIH92987.1"/>
    </source>
</evidence>
<comment type="subcellular location">
    <subcellularLocation>
        <location evidence="1">Membrane</location>
    </subcellularLocation>
</comment>
<dbReference type="PANTHER" id="PTHR12815:SF47">
    <property type="entry name" value="TRANSLOCATION AND ASSEMBLY MODULE SUBUNIT TAMA"/>
    <property type="match status" value="1"/>
</dbReference>
<comment type="caution">
    <text evidence="8">The sequence shown here is derived from an EMBL/GenBank/DDBJ whole genome shotgun (WGS) entry which is preliminary data.</text>
</comment>
<feature type="domain" description="POTRA" evidence="7">
    <location>
        <begin position="307"/>
        <end position="380"/>
    </location>
</feature>
<dbReference type="GO" id="GO:0019867">
    <property type="term" value="C:outer membrane"/>
    <property type="evidence" value="ECO:0007669"/>
    <property type="project" value="InterPro"/>
</dbReference>
<proteinExistence type="predicted"/>
<evidence type="ECO:0000313" key="9">
    <source>
        <dbReference type="Proteomes" id="UP000266178"/>
    </source>
</evidence>
<protein>
    <submittedName>
        <fullName evidence="8">Outer membrane protein assembly factor BamA</fullName>
    </submittedName>
</protein>
<dbReference type="InterPro" id="IPR000184">
    <property type="entry name" value="Bac_surfAg_D15"/>
</dbReference>
<keyword evidence="9" id="KW-1185">Reference proteome</keyword>
<feature type="signal peptide" evidence="6">
    <location>
        <begin position="1"/>
        <end position="16"/>
    </location>
</feature>
<dbReference type="PROSITE" id="PS51779">
    <property type="entry name" value="POTRA"/>
    <property type="match status" value="1"/>
</dbReference>
<gene>
    <name evidence="8" type="primary">bamA</name>
    <name evidence="8" type="ORF">Mgrana_01111</name>
</gene>
<dbReference type="PANTHER" id="PTHR12815">
    <property type="entry name" value="SORTING AND ASSEMBLY MACHINERY SAMM50 PROTEIN FAMILY MEMBER"/>
    <property type="match status" value="1"/>
</dbReference>
<evidence type="ECO:0000256" key="2">
    <source>
        <dbReference type="ARBA" id="ARBA00022692"/>
    </source>
</evidence>
<dbReference type="Pfam" id="PF07244">
    <property type="entry name" value="POTRA"/>
    <property type="match status" value="2"/>
</dbReference>